<proteinExistence type="predicted"/>
<dbReference type="PROSITE" id="PS51480">
    <property type="entry name" value="DHAL"/>
    <property type="match status" value="1"/>
</dbReference>
<dbReference type="PANTHER" id="PTHR28629">
    <property type="entry name" value="TRIOKINASE/FMN CYCLASE"/>
    <property type="match status" value="1"/>
</dbReference>
<dbReference type="RefSeq" id="WP_110433598.1">
    <property type="nucleotide sequence ID" value="NZ_QGLR01000010.1"/>
</dbReference>
<dbReference type="GO" id="GO:0019563">
    <property type="term" value="P:glycerol catabolic process"/>
    <property type="evidence" value="ECO:0007669"/>
    <property type="project" value="TreeGrafter"/>
</dbReference>
<reference evidence="4 5" key="1">
    <citation type="submission" date="2018-05" db="EMBL/GenBank/DDBJ databases">
        <title>Reference genomes for bee gut microbiota database.</title>
        <authorList>
            <person name="Ellegaard K.M."/>
        </authorList>
    </citation>
    <scope>NUCLEOTIDE SEQUENCE [LARGE SCALE GENOMIC DNA]</scope>
    <source>
        <strain evidence="4 5">ESL0182</strain>
    </source>
</reference>
<keyword evidence="1" id="KW-0808">Transferase</keyword>
<dbReference type="OrthoDB" id="9800291at2"/>
<accession>A0A2V4E1I4</accession>
<dbReference type="InterPro" id="IPR012737">
    <property type="entry name" value="DhaK_L_YcgS"/>
</dbReference>
<sequence>MLDTKNVLNWLNDFADVIQKNKAYLSELDTPIGDGDHGNNMNRGVIAMQTEFAKTPPNTISDVFRITAMALMGNIGGASGPLYGSAFMEMAKAAKETNELPTIIQAGLNGIIKRGKATCGEKTMVDVWAPVSKSLLANQLTQQVIDSAVESTKPMMATKGRASYLAQRSIDHLDPGSVSSGFLFTAMLRNIL</sequence>
<dbReference type="PANTHER" id="PTHR28629:SF4">
    <property type="entry name" value="TRIOKINASE_FMN CYCLASE"/>
    <property type="match status" value="1"/>
</dbReference>
<gene>
    <name evidence="4" type="primary">dhaL</name>
    <name evidence="4" type="ORF">DKK70_08400</name>
</gene>
<comment type="caution">
    <text evidence="4">The sequence shown here is derived from an EMBL/GenBank/DDBJ whole genome shotgun (WGS) entry which is preliminary data.</text>
</comment>
<dbReference type="FunFam" id="1.25.40.340:FF:000002">
    <property type="entry name" value="Dihydroxyacetone kinase, L subunit"/>
    <property type="match status" value="1"/>
</dbReference>
<dbReference type="InterPro" id="IPR050861">
    <property type="entry name" value="Dihydroxyacetone_Kinase"/>
</dbReference>
<evidence type="ECO:0000313" key="5">
    <source>
        <dbReference type="Proteomes" id="UP000247932"/>
    </source>
</evidence>
<organism evidence="4 5">
    <name type="scientific">Gilliamella apicola</name>
    <dbReference type="NCBI Taxonomy" id="1196095"/>
    <lineage>
        <taxon>Bacteria</taxon>
        <taxon>Pseudomonadati</taxon>
        <taxon>Pseudomonadota</taxon>
        <taxon>Gammaproteobacteria</taxon>
        <taxon>Orbales</taxon>
        <taxon>Orbaceae</taxon>
        <taxon>Gilliamella</taxon>
    </lineage>
</organism>
<dbReference type="InterPro" id="IPR004007">
    <property type="entry name" value="DhaL_dom"/>
</dbReference>
<dbReference type="Pfam" id="PF02734">
    <property type="entry name" value="Dak2"/>
    <property type="match status" value="1"/>
</dbReference>
<evidence type="ECO:0000256" key="2">
    <source>
        <dbReference type="ARBA" id="ARBA00022777"/>
    </source>
</evidence>
<dbReference type="Proteomes" id="UP000247932">
    <property type="component" value="Unassembled WGS sequence"/>
</dbReference>
<evidence type="ECO:0000256" key="1">
    <source>
        <dbReference type="ARBA" id="ARBA00022679"/>
    </source>
</evidence>
<dbReference type="GO" id="GO:0005829">
    <property type="term" value="C:cytosol"/>
    <property type="evidence" value="ECO:0007669"/>
    <property type="project" value="TreeGrafter"/>
</dbReference>
<dbReference type="SMART" id="SM01120">
    <property type="entry name" value="Dak2"/>
    <property type="match status" value="1"/>
</dbReference>
<evidence type="ECO:0000259" key="3">
    <source>
        <dbReference type="PROSITE" id="PS51480"/>
    </source>
</evidence>
<dbReference type="GO" id="GO:0004371">
    <property type="term" value="F:glycerone kinase activity"/>
    <property type="evidence" value="ECO:0007669"/>
    <property type="project" value="InterPro"/>
</dbReference>
<dbReference type="NCBIfam" id="TIGR02365">
    <property type="entry name" value="dha_L_ycgS"/>
    <property type="match status" value="1"/>
</dbReference>
<protein>
    <submittedName>
        <fullName evidence="4">Dihydroxyacetone kinase subunit L</fullName>
    </submittedName>
</protein>
<dbReference type="SUPFAM" id="SSF101473">
    <property type="entry name" value="DhaL-like"/>
    <property type="match status" value="1"/>
</dbReference>
<name>A0A2V4E1I4_9GAMM</name>
<keyword evidence="5" id="KW-1185">Reference proteome</keyword>
<dbReference type="Gene3D" id="1.25.40.340">
    <property type="match status" value="1"/>
</dbReference>
<keyword evidence="2 4" id="KW-0418">Kinase</keyword>
<feature type="domain" description="DhaL" evidence="3">
    <location>
        <begin position="5"/>
        <end position="189"/>
    </location>
</feature>
<dbReference type="InterPro" id="IPR036117">
    <property type="entry name" value="DhaL_dom_sf"/>
</dbReference>
<dbReference type="STRING" id="1196095.GAPWK_1543"/>
<evidence type="ECO:0000313" key="4">
    <source>
        <dbReference type="EMBL" id="PXZ07005.1"/>
    </source>
</evidence>
<dbReference type="AlphaFoldDB" id="A0A2V4E1I4"/>
<dbReference type="EMBL" id="QGLR01000010">
    <property type="protein sequence ID" value="PXZ07005.1"/>
    <property type="molecule type" value="Genomic_DNA"/>
</dbReference>